<dbReference type="EMBL" id="KZ308844">
    <property type="protein sequence ID" value="KAG8234796.1"/>
    <property type="molecule type" value="Genomic_DNA"/>
</dbReference>
<evidence type="ECO:0000313" key="3">
    <source>
        <dbReference type="Proteomes" id="UP000792457"/>
    </source>
</evidence>
<dbReference type="AlphaFoldDB" id="A0A8K0KGJ6"/>
<feature type="region of interest" description="Disordered" evidence="1">
    <location>
        <begin position="46"/>
        <end position="100"/>
    </location>
</feature>
<accession>A0A8K0KGJ6</accession>
<keyword evidence="3" id="KW-1185">Reference proteome</keyword>
<reference evidence="2" key="1">
    <citation type="submission" date="2013-04" db="EMBL/GenBank/DDBJ databases">
        <authorList>
            <person name="Qu J."/>
            <person name="Murali S.C."/>
            <person name="Bandaranaike D."/>
            <person name="Bellair M."/>
            <person name="Blankenburg K."/>
            <person name="Chao H."/>
            <person name="Dinh H."/>
            <person name="Doddapaneni H."/>
            <person name="Downs B."/>
            <person name="Dugan-Rocha S."/>
            <person name="Elkadiri S."/>
            <person name="Gnanaolivu R.D."/>
            <person name="Hernandez B."/>
            <person name="Javaid M."/>
            <person name="Jayaseelan J.C."/>
            <person name="Lee S."/>
            <person name="Li M."/>
            <person name="Ming W."/>
            <person name="Munidasa M."/>
            <person name="Muniz J."/>
            <person name="Nguyen L."/>
            <person name="Ongeri F."/>
            <person name="Osuji N."/>
            <person name="Pu L.-L."/>
            <person name="Puazo M."/>
            <person name="Qu C."/>
            <person name="Quiroz J."/>
            <person name="Raj R."/>
            <person name="Weissenberger G."/>
            <person name="Xin Y."/>
            <person name="Zou X."/>
            <person name="Han Y."/>
            <person name="Richards S."/>
            <person name="Worley K."/>
            <person name="Muzny D."/>
            <person name="Gibbs R."/>
        </authorList>
    </citation>
    <scope>NUCLEOTIDE SEQUENCE</scope>
    <source>
        <strain evidence="2">Sampled in the wild</strain>
    </source>
</reference>
<dbReference type="OrthoDB" id="418748at2759"/>
<dbReference type="Proteomes" id="UP000792457">
    <property type="component" value="Unassembled WGS sequence"/>
</dbReference>
<protein>
    <submittedName>
        <fullName evidence="2">Uncharacterized protein</fullName>
    </submittedName>
</protein>
<feature type="compositionally biased region" description="Basic and acidic residues" evidence="1">
    <location>
        <begin position="91"/>
        <end position="100"/>
    </location>
</feature>
<gene>
    <name evidence="2" type="ORF">J437_LFUL006628</name>
</gene>
<feature type="compositionally biased region" description="Basic and acidic residues" evidence="1">
    <location>
        <begin position="46"/>
        <end position="80"/>
    </location>
</feature>
<proteinExistence type="predicted"/>
<name>A0A8K0KGJ6_LADFU</name>
<sequence>MLRIAKARDRASKDITSIRQMKDTSGVVSQEDDKIWSRWEEYFHKLQNEENPRGRHEDREAREGVVQDISKAEMEDEKWKSGGSGPNTSRSVEKSREGRS</sequence>
<comment type="caution">
    <text evidence="2">The sequence shown here is derived from an EMBL/GenBank/DDBJ whole genome shotgun (WGS) entry which is preliminary data.</text>
</comment>
<organism evidence="2 3">
    <name type="scientific">Ladona fulva</name>
    <name type="common">Scarce chaser dragonfly</name>
    <name type="synonym">Libellula fulva</name>
    <dbReference type="NCBI Taxonomy" id="123851"/>
    <lineage>
        <taxon>Eukaryota</taxon>
        <taxon>Metazoa</taxon>
        <taxon>Ecdysozoa</taxon>
        <taxon>Arthropoda</taxon>
        <taxon>Hexapoda</taxon>
        <taxon>Insecta</taxon>
        <taxon>Pterygota</taxon>
        <taxon>Palaeoptera</taxon>
        <taxon>Odonata</taxon>
        <taxon>Epiprocta</taxon>
        <taxon>Anisoptera</taxon>
        <taxon>Libelluloidea</taxon>
        <taxon>Libellulidae</taxon>
        <taxon>Ladona</taxon>
    </lineage>
</organism>
<reference evidence="2" key="2">
    <citation type="submission" date="2017-10" db="EMBL/GenBank/DDBJ databases">
        <title>Ladona fulva Genome sequencing and assembly.</title>
        <authorList>
            <person name="Murali S."/>
            <person name="Richards S."/>
            <person name="Bandaranaike D."/>
            <person name="Bellair M."/>
            <person name="Blankenburg K."/>
            <person name="Chao H."/>
            <person name="Dinh H."/>
            <person name="Doddapaneni H."/>
            <person name="Dugan-Rocha S."/>
            <person name="Elkadiri S."/>
            <person name="Gnanaolivu R."/>
            <person name="Hernandez B."/>
            <person name="Skinner E."/>
            <person name="Javaid M."/>
            <person name="Lee S."/>
            <person name="Li M."/>
            <person name="Ming W."/>
            <person name="Munidasa M."/>
            <person name="Muniz J."/>
            <person name="Nguyen L."/>
            <person name="Hughes D."/>
            <person name="Osuji N."/>
            <person name="Pu L.-L."/>
            <person name="Puazo M."/>
            <person name="Qu C."/>
            <person name="Quiroz J."/>
            <person name="Raj R."/>
            <person name="Weissenberger G."/>
            <person name="Xin Y."/>
            <person name="Zou X."/>
            <person name="Han Y."/>
            <person name="Worley K."/>
            <person name="Muzny D."/>
            <person name="Gibbs R."/>
        </authorList>
    </citation>
    <scope>NUCLEOTIDE SEQUENCE</scope>
    <source>
        <strain evidence="2">Sampled in the wild</strain>
    </source>
</reference>
<evidence type="ECO:0000256" key="1">
    <source>
        <dbReference type="SAM" id="MobiDB-lite"/>
    </source>
</evidence>
<evidence type="ECO:0000313" key="2">
    <source>
        <dbReference type="EMBL" id="KAG8234796.1"/>
    </source>
</evidence>